<protein>
    <submittedName>
        <fullName evidence="1">Uncharacterized protein</fullName>
    </submittedName>
</protein>
<accession>A0A6B3NNU5</accession>
<name>A0A6B3NNU5_9CYAN</name>
<comment type="caution">
    <text evidence="1">The sequence shown here is derived from an EMBL/GenBank/DDBJ whole genome shotgun (WGS) entry which is preliminary data.</text>
</comment>
<sequence length="62" mass="6888">MSRQTDNPTQSWAGEFTVSRDPWIRGYKYLKAVRQFALEPGMLDVIDSLSEGNCPGAALKAI</sequence>
<evidence type="ECO:0000313" key="1">
    <source>
        <dbReference type="EMBL" id="NER31894.1"/>
    </source>
</evidence>
<feature type="non-terminal residue" evidence="1">
    <location>
        <position position="62"/>
    </location>
</feature>
<organism evidence="1">
    <name type="scientific">Symploca sp. SIO1C4</name>
    <dbReference type="NCBI Taxonomy" id="2607765"/>
    <lineage>
        <taxon>Bacteria</taxon>
        <taxon>Bacillati</taxon>
        <taxon>Cyanobacteriota</taxon>
        <taxon>Cyanophyceae</taxon>
        <taxon>Coleofasciculales</taxon>
        <taxon>Coleofasciculaceae</taxon>
        <taxon>Symploca</taxon>
    </lineage>
</organism>
<dbReference type="AlphaFoldDB" id="A0A6B3NNU5"/>
<dbReference type="EMBL" id="JAAHFQ010000977">
    <property type="protein sequence ID" value="NER31894.1"/>
    <property type="molecule type" value="Genomic_DNA"/>
</dbReference>
<gene>
    <name evidence="1" type="ORF">F6J89_30890</name>
</gene>
<reference evidence="1" key="1">
    <citation type="submission" date="2019-11" db="EMBL/GenBank/DDBJ databases">
        <title>Genomic insights into an expanded diversity of filamentous marine cyanobacteria reveals the extraordinary biosynthetic potential of Moorea and Okeania.</title>
        <authorList>
            <person name="Ferreira Leao T."/>
            <person name="Wang M."/>
            <person name="Moss N."/>
            <person name="Da Silva R."/>
            <person name="Sanders J."/>
            <person name="Nurk S."/>
            <person name="Gurevich A."/>
            <person name="Humphrey G."/>
            <person name="Reher R."/>
            <person name="Zhu Q."/>
            <person name="Belda-Ferre P."/>
            <person name="Glukhov E."/>
            <person name="Rex R."/>
            <person name="Dorrestein P.C."/>
            <person name="Knight R."/>
            <person name="Pevzner P."/>
            <person name="Gerwick W.H."/>
            <person name="Gerwick L."/>
        </authorList>
    </citation>
    <scope>NUCLEOTIDE SEQUENCE</scope>
    <source>
        <strain evidence="1">SIO1C4</strain>
    </source>
</reference>
<proteinExistence type="predicted"/>